<proteinExistence type="predicted"/>
<evidence type="ECO:0000256" key="3">
    <source>
        <dbReference type="SAM" id="MobiDB-lite"/>
    </source>
</evidence>
<evidence type="ECO:0000259" key="4">
    <source>
        <dbReference type="PROSITE" id="PS50011"/>
    </source>
</evidence>
<dbReference type="AlphaFoldDB" id="A0A1R2B3F4"/>
<dbReference type="CDD" id="cd14016">
    <property type="entry name" value="STKc_CK1"/>
    <property type="match status" value="1"/>
</dbReference>
<keyword evidence="2" id="KW-0547">Nucleotide-binding</keyword>
<dbReference type="InterPro" id="IPR050235">
    <property type="entry name" value="CK1_Ser-Thr_kinase"/>
</dbReference>
<evidence type="ECO:0000256" key="1">
    <source>
        <dbReference type="ARBA" id="ARBA00023860"/>
    </source>
</evidence>
<dbReference type="PROSITE" id="PS50011">
    <property type="entry name" value="PROTEIN_KINASE_DOM"/>
    <property type="match status" value="1"/>
</dbReference>
<protein>
    <recommendedName>
        <fullName evidence="1">Casein kinase I</fullName>
    </recommendedName>
</protein>
<name>A0A1R2B3F4_9CILI</name>
<keyword evidence="2" id="KW-0067">ATP-binding</keyword>
<evidence type="ECO:0000313" key="6">
    <source>
        <dbReference type="Proteomes" id="UP000187209"/>
    </source>
</evidence>
<accession>A0A1R2B3F4</accession>
<dbReference type="InterPro" id="IPR017441">
    <property type="entry name" value="Protein_kinase_ATP_BS"/>
</dbReference>
<feature type="binding site" evidence="2">
    <location>
        <position position="40"/>
    </location>
    <ligand>
        <name>ATP</name>
        <dbReference type="ChEBI" id="CHEBI:30616"/>
    </ligand>
</feature>
<dbReference type="Proteomes" id="UP000187209">
    <property type="component" value="Unassembled WGS sequence"/>
</dbReference>
<evidence type="ECO:0000256" key="2">
    <source>
        <dbReference type="PROSITE-ProRule" id="PRU10141"/>
    </source>
</evidence>
<dbReference type="SUPFAM" id="SSF56112">
    <property type="entry name" value="Protein kinase-like (PK-like)"/>
    <property type="match status" value="1"/>
</dbReference>
<dbReference type="GO" id="GO:0004672">
    <property type="term" value="F:protein kinase activity"/>
    <property type="evidence" value="ECO:0007669"/>
    <property type="project" value="InterPro"/>
</dbReference>
<gene>
    <name evidence="5" type="ORF">SteCoe_30532</name>
</gene>
<feature type="domain" description="Protein kinase" evidence="4">
    <location>
        <begin position="11"/>
        <end position="275"/>
    </location>
</feature>
<dbReference type="InterPro" id="IPR011009">
    <property type="entry name" value="Kinase-like_dom_sf"/>
</dbReference>
<dbReference type="EMBL" id="MPUH01001004">
    <property type="protein sequence ID" value="OMJ71292.1"/>
    <property type="molecule type" value="Genomic_DNA"/>
</dbReference>
<dbReference type="OrthoDB" id="5979581at2759"/>
<comment type="caution">
    <text evidence="5">The sequence shown here is derived from an EMBL/GenBank/DDBJ whole genome shotgun (WGS) entry which is preliminary data.</text>
</comment>
<dbReference type="PROSITE" id="PS00107">
    <property type="entry name" value="PROTEIN_KINASE_ATP"/>
    <property type="match status" value="1"/>
</dbReference>
<sequence length="327" mass="37191">MQENSLFLNQYHIESLLGSGGFGSVYKATHLTTQSSYAIKVDKKRKGNVKQESTILFELQGGEGIVKVYEAGETEEFTYMIMELLGPSLSKIQKQQGGKFSLDTVIPIIIQSLYRLQYIHSFGIVHRDLKPQQFLVGPNNNLYLVDYGLARKFIVQGTHIPYQSNCSRAGNSTYASLNNHIGIHQTRRDDIESLAYMAVSLMNGRLPWQQSSRINSSVKWNNVYKIKSTINLYELCQNCPSEFVMFIQYARALDFHEEPDYEYLRRLIKGIQPLEGVPEPMKKSESATKVTNSSETAPESAKSPEEPLKSKKPVVIPKCKSYMIRRK</sequence>
<organism evidence="5 6">
    <name type="scientific">Stentor coeruleus</name>
    <dbReference type="NCBI Taxonomy" id="5963"/>
    <lineage>
        <taxon>Eukaryota</taxon>
        <taxon>Sar</taxon>
        <taxon>Alveolata</taxon>
        <taxon>Ciliophora</taxon>
        <taxon>Postciliodesmatophora</taxon>
        <taxon>Heterotrichea</taxon>
        <taxon>Heterotrichida</taxon>
        <taxon>Stentoridae</taxon>
        <taxon>Stentor</taxon>
    </lineage>
</organism>
<evidence type="ECO:0000313" key="5">
    <source>
        <dbReference type="EMBL" id="OMJ71292.1"/>
    </source>
</evidence>
<dbReference type="Gene3D" id="1.10.510.10">
    <property type="entry name" value="Transferase(Phosphotransferase) domain 1"/>
    <property type="match status" value="1"/>
</dbReference>
<dbReference type="PANTHER" id="PTHR11909">
    <property type="entry name" value="CASEIN KINASE-RELATED"/>
    <property type="match status" value="1"/>
</dbReference>
<reference evidence="5 6" key="1">
    <citation type="submission" date="2016-11" db="EMBL/GenBank/DDBJ databases">
        <title>The macronuclear genome of Stentor coeruleus: a giant cell with tiny introns.</title>
        <authorList>
            <person name="Slabodnick M."/>
            <person name="Ruby J.G."/>
            <person name="Reiff S.B."/>
            <person name="Swart E.C."/>
            <person name="Gosai S."/>
            <person name="Prabakaran S."/>
            <person name="Witkowska E."/>
            <person name="Larue G.E."/>
            <person name="Fisher S."/>
            <person name="Freeman R.M."/>
            <person name="Gunawardena J."/>
            <person name="Chu W."/>
            <person name="Stover N.A."/>
            <person name="Gregory B.D."/>
            <person name="Nowacki M."/>
            <person name="Derisi J."/>
            <person name="Roy S.W."/>
            <person name="Marshall W.F."/>
            <person name="Sood P."/>
        </authorList>
    </citation>
    <scope>NUCLEOTIDE SEQUENCE [LARGE SCALE GENOMIC DNA]</scope>
    <source>
        <strain evidence="5">WM001</strain>
    </source>
</reference>
<feature type="region of interest" description="Disordered" evidence="3">
    <location>
        <begin position="278"/>
        <end position="314"/>
    </location>
</feature>
<dbReference type="GO" id="GO:0005524">
    <property type="term" value="F:ATP binding"/>
    <property type="evidence" value="ECO:0007669"/>
    <property type="project" value="UniProtKB-UniRule"/>
</dbReference>
<dbReference type="InterPro" id="IPR000719">
    <property type="entry name" value="Prot_kinase_dom"/>
</dbReference>
<dbReference type="Pfam" id="PF00069">
    <property type="entry name" value="Pkinase"/>
    <property type="match status" value="1"/>
</dbReference>
<keyword evidence="6" id="KW-1185">Reference proteome</keyword>